<dbReference type="Pfam" id="PF01633">
    <property type="entry name" value="Choline_kinase"/>
    <property type="match status" value="1"/>
</dbReference>
<dbReference type="GO" id="GO:0006646">
    <property type="term" value="P:phosphatidylethanolamine biosynthetic process"/>
    <property type="evidence" value="ECO:0007669"/>
    <property type="project" value="TreeGrafter"/>
</dbReference>
<proteinExistence type="inferred from homology"/>
<evidence type="ECO:0000256" key="5">
    <source>
        <dbReference type="ARBA" id="ARBA00038874"/>
    </source>
</evidence>
<sequence>MSADSGNELKYFNVCLDANNIREKGIEIVKAVRSEWNPDEVIAKPFTDGLTNILMGYYSKGNPRDIVLVRMNGEKSEVFIDREAELRIMIALHKFKFGPRVYCAFGNGICYGFENGEVLNKHQMYDPKISMKIAEKMAKMHTLKVDETREKEVEILEMTRKALALLPPNKVYSKPGSSMKEWCQKSLSEEAELVESKLSKFNSPIVFCHNDLLPENILYDRENDEIKFIDFEYAGYNYRSFDI</sequence>
<keyword evidence="6" id="KW-0418">Kinase</keyword>
<keyword evidence="1" id="KW-0443">Lipid metabolism</keyword>
<reference evidence="6 7" key="1">
    <citation type="journal article" date="2018" name="Gigascience">
        <title>Genomes of trombidid mites reveal novel predicted allergens and laterally-transferred genes associated with secondary metabolism.</title>
        <authorList>
            <person name="Dong X."/>
            <person name="Chaisiri K."/>
            <person name="Xia D."/>
            <person name="Armstrong S.D."/>
            <person name="Fang Y."/>
            <person name="Donnelly M.J."/>
            <person name="Kadowaki T."/>
            <person name="McGarry J.W."/>
            <person name="Darby A.C."/>
            <person name="Makepeace B.L."/>
        </authorList>
    </citation>
    <scope>NUCLEOTIDE SEQUENCE [LARGE SCALE GENOMIC DNA]</scope>
    <source>
        <strain evidence="6">UoL-WK</strain>
    </source>
</reference>
<keyword evidence="2" id="KW-1208">Phospholipid metabolism</keyword>
<comment type="similarity">
    <text evidence="4">Belongs to the choline/ethanolamine kinase family.</text>
</comment>
<comment type="pathway">
    <text evidence="3">Phospholipid metabolism; phosphatidylethanolamine biosynthesis; phosphatidylethanolamine from ethanolamine: step 1/3.</text>
</comment>
<keyword evidence="7" id="KW-1185">Reference proteome</keyword>
<evidence type="ECO:0000313" key="7">
    <source>
        <dbReference type="Proteomes" id="UP000285301"/>
    </source>
</evidence>
<dbReference type="InterPro" id="IPR011009">
    <property type="entry name" value="Kinase-like_dom_sf"/>
</dbReference>
<evidence type="ECO:0000256" key="1">
    <source>
        <dbReference type="ARBA" id="ARBA00023209"/>
    </source>
</evidence>
<protein>
    <recommendedName>
        <fullName evidence="5">ethanolamine kinase</fullName>
        <ecNumber evidence="5">2.7.1.82</ecNumber>
    </recommendedName>
</protein>
<evidence type="ECO:0000256" key="4">
    <source>
        <dbReference type="ARBA" id="ARBA00038211"/>
    </source>
</evidence>
<dbReference type="AlphaFoldDB" id="A0A3S3P3M4"/>
<feature type="non-terminal residue" evidence="6">
    <location>
        <position position="243"/>
    </location>
</feature>
<evidence type="ECO:0000313" key="6">
    <source>
        <dbReference type="EMBL" id="RWS00199.1"/>
    </source>
</evidence>
<comment type="caution">
    <text evidence="6">The sequence shown here is derived from an EMBL/GenBank/DDBJ whole genome shotgun (WGS) entry which is preliminary data.</text>
</comment>
<dbReference type="PANTHER" id="PTHR22603:SF66">
    <property type="entry name" value="ETHANOLAMINE KINASE"/>
    <property type="match status" value="1"/>
</dbReference>
<dbReference type="GO" id="GO:0005737">
    <property type="term" value="C:cytoplasm"/>
    <property type="evidence" value="ECO:0007669"/>
    <property type="project" value="TreeGrafter"/>
</dbReference>
<dbReference type="PANTHER" id="PTHR22603">
    <property type="entry name" value="CHOLINE/ETHANOALAMINE KINASE"/>
    <property type="match status" value="1"/>
</dbReference>
<gene>
    <name evidence="6" type="ORF">B4U79_01203</name>
</gene>
<organism evidence="6 7">
    <name type="scientific">Dinothrombium tinctorium</name>
    <dbReference type="NCBI Taxonomy" id="1965070"/>
    <lineage>
        <taxon>Eukaryota</taxon>
        <taxon>Metazoa</taxon>
        <taxon>Ecdysozoa</taxon>
        <taxon>Arthropoda</taxon>
        <taxon>Chelicerata</taxon>
        <taxon>Arachnida</taxon>
        <taxon>Acari</taxon>
        <taxon>Acariformes</taxon>
        <taxon>Trombidiformes</taxon>
        <taxon>Prostigmata</taxon>
        <taxon>Anystina</taxon>
        <taxon>Parasitengona</taxon>
        <taxon>Trombidioidea</taxon>
        <taxon>Trombidiidae</taxon>
        <taxon>Dinothrombium</taxon>
    </lineage>
</organism>
<dbReference type="EMBL" id="NCKU01012084">
    <property type="protein sequence ID" value="RWS00199.1"/>
    <property type="molecule type" value="Genomic_DNA"/>
</dbReference>
<accession>A0A3S3P3M4</accession>
<evidence type="ECO:0000256" key="2">
    <source>
        <dbReference type="ARBA" id="ARBA00023264"/>
    </source>
</evidence>
<name>A0A3S3P3M4_9ACAR</name>
<evidence type="ECO:0000256" key="3">
    <source>
        <dbReference type="ARBA" id="ARBA00037883"/>
    </source>
</evidence>
<dbReference type="SUPFAM" id="SSF56112">
    <property type="entry name" value="Protein kinase-like (PK-like)"/>
    <property type="match status" value="1"/>
</dbReference>
<keyword evidence="6" id="KW-0808">Transferase</keyword>
<keyword evidence="1" id="KW-0594">Phospholipid biosynthesis</keyword>
<dbReference type="EC" id="2.7.1.82" evidence="5"/>
<dbReference type="GO" id="GO:0004305">
    <property type="term" value="F:ethanolamine kinase activity"/>
    <property type="evidence" value="ECO:0007669"/>
    <property type="project" value="UniProtKB-EC"/>
</dbReference>
<dbReference type="Proteomes" id="UP000285301">
    <property type="component" value="Unassembled WGS sequence"/>
</dbReference>
<dbReference type="Gene3D" id="3.90.1200.10">
    <property type="match status" value="1"/>
</dbReference>
<dbReference type="OrthoDB" id="10267235at2759"/>
<keyword evidence="1" id="KW-0444">Lipid biosynthesis</keyword>
<dbReference type="STRING" id="1965070.A0A3S3P3M4"/>